<reference evidence="3 4" key="1">
    <citation type="submission" date="2019-08" db="EMBL/GenBank/DDBJ databases">
        <title>In-depth cultivation of the pig gut microbiome towards novel bacterial diversity and tailored functional studies.</title>
        <authorList>
            <person name="Wylensek D."/>
            <person name="Hitch T.C.A."/>
            <person name="Clavel T."/>
        </authorList>
    </citation>
    <scope>NUCLEOTIDE SEQUENCE [LARGE SCALE GENOMIC DNA]</scope>
    <source>
        <strain evidence="3 4">Oil-RF-744-WCA-WT-10</strain>
    </source>
</reference>
<name>A0A6L5XA38_9BACT</name>
<dbReference type="InterPro" id="IPR006675">
    <property type="entry name" value="HDIG_dom"/>
</dbReference>
<dbReference type="InterPro" id="IPR011621">
    <property type="entry name" value="Metal-dep_PHydrolase_7TM_intra"/>
</dbReference>
<dbReference type="PANTHER" id="PTHR36442:SF1">
    <property type="entry name" value="CYCLIC-DI-AMP PHOSPHODIESTERASE PGPH"/>
    <property type="match status" value="1"/>
</dbReference>
<dbReference type="AlphaFoldDB" id="A0A6L5XA38"/>
<organism evidence="3 4">
    <name type="scientific">Sodaliphilus pleomorphus</name>
    <dbReference type="NCBI Taxonomy" id="2606626"/>
    <lineage>
        <taxon>Bacteria</taxon>
        <taxon>Pseudomonadati</taxon>
        <taxon>Bacteroidota</taxon>
        <taxon>Bacteroidia</taxon>
        <taxon>Bacteroidales</taxon>
        <taxon>Muribaculaceae</taxon>
        <taxon>Sodaliphilus</taxon>
    </lineage>
</organism>
<dbReference type="InterPro" id="IPR052722">
    <property type="entry name" value="PgpH_phosphodiesterase"/>
</dbReference>
<keyword evidence="1" id="KW-1133">Transmembrane helix</keyword>
<dbReference type="SUPFAM" id="SSF109604">
    <property type="entry name" value="HD-domain/PDEase-like"/>
    <property type="match status" value="1"/>
</dbReference>
<evidence type="ECO:0000256" key="1">
    <source>
        <dbReference type="SAM" id="Phobius"/>
    </source>
</evidence>
<dbReference type="CDD" id="cd00077">
    <property type="entry name" value="HDc"/>
    <property type="match status" value="1"/>
</dbReference>
<evidence type="ECO:0000259" key="2">
    <source>
        <dbReference type="PROSITE" id="PS51831"/>
    </source>
</evidence>
<dbReference type="InterPro" id="IPR006674">
    <property type="entry name" value="HD_domain"/>
</dbReference>
<feature type="transmembrane region" description="Helical" evidence="1">
    <location>
        <begin position="356"/>
        <end position="371"/>
    </location>
</feature>
<proteinExistence type="predicted"/>
<feature type="transmembrane region" description="Helical" evidence="1">
    <location>
        <begin position="252"/>
        <end position="274"/>
    </location>
</feature>
<evidence type="ECO:0000313" key="4">
    <source>
        <dbReference type="Proteomes" id="UP000483362"/>
    </source>
</evidence>
<accession>A0A6L5XA38</accession>
<dbReference type="PROSITE" id="PS51831">
    <property type="entry name" value="HD"/>
    <property type="match status" value="1"/>
</dbReference>
<comment type="caution">
    <text evidence="3">The sequence shown here is derived from an EMBL/GenBank/DDBJ whole genome shotgun (WGS) entry which is preliminary data.</text>
</comment>
<dbReference type="EMBL" id="VULT01000001">
    <property type="protein sequence ID" value="MSS16315.1"/>
    <property type="molecule type" value="Genomic_DNA"/>
</dbReference>
<dbReference type="InterPro" id="IPR003607">
    <property type="entry name" value="HD/PDEase_dom"/>
</dbReference>
<gene>
    <name evidence="3" type="ORF">FYJ29_00790</name>
</gene>
<keyword evidence="1" id="KW-0472">Membrane</keyword>
<keyword evidence="1" id="KW-0812">Transmembrane</keyword>
<evidence type="ECO:0000313" key="3">
    <source>
        <dbReference type="EMBL" id="MSS16315.1"/>
    </source>
</evidence>
<dbReference type="SMART" id="SM00471">
    <property type="entry name" value="HDc"/>
    <property type="match status" value="1"/>
</dbReference>
<dbReference type="NCBIfam" id="TIGR00277">
    <property type="entry name" value="HDIG"/>
    <property type="match status" value="1"/>
</dbReference>
<keyword evidence="4" id="KW-1185">Reference proteome</keyword>
<dbReference type="Pfam" id="PF01966">
    <property type="entry name" value="HD"/>
    <property type="match status" value="1"/>
</dbReference>
<feature type="transmembrane region" description="Helical" evidence="1">
    <location>
        <begin position="383"/>
        <end position="401"/>
    </location>
</feature>
<dbReference type="InterPro" id="IPR011624">
    <property type="entry name" value="Metal-dep_PHydrolase_7TM_extra"/>
</dbReference>
<feature type="transmembrane region" description="Helical" evidence="1">
    <location>
        <begin position="286"/>
        <end position="307"/>
    </location>
</feature>
<sequence>MEKSKRDNLLIIAMLVVATALITFCLPSKNFRNLDYRQGKPWSYPMLKAPFDIPIEYDTITKHRIIDSINVNFVKIYRTDYRVVNKQLNALSRALAIQPETSPAMRQAIVSAVSRIYDNGIVDNDTYDQISRNQLPQVRMLTNKVADLVSTEHMASVREAYADLDTLLPGSQYRSVLSSISIANYLEPNVLYDSVETKKLLDDAYQRALAPRGVVQTGESIIFPGNLVTPQKYMILQTYERMMREREMHPNGINYGILGQLTFVSIIMIVFYIFMKLMRPRTFANLRKMVFLISFDTLFVVMVEIVVAFRPSYLGIIPFALVPIIVTTFCDTRTSFFINMIVVILCSLVADNQAEFIVMQFLAGNIAIVSIKELSRRSQLARCAAYIFLVYSLCFISFQVMHEGNLDSVFANNNWHPFLKFAINCAVLSFAYILIFLIEKLFGFTSTVTLVELSDINTPVLRELSEACPGTFQHSLQVANLAAEAAHEIGANPQLARAGALYHDIGKIDNPAFFTENQNGVNPHDSLTPDQSARIVINHVADGLKRADKAKLPQVIKDFISQHHGKGRTRYFYTMACKAHPGEVVDPAPYTYPGPNPRTKETAILMMADSCEAAARSLKNPDEKDIANVVNNIIDTQMREGLLNDSPISFNDIGVIKATFVERLRTFYHMRVAYPEEIKPVVRPDVDVDADDDMQLS</sequence>
<dbReference type="PANTHER" id="PTHR36442">
    <property type="entry name" value="CYCLIC-DI-AMP PHOSPHODIESTERASE PGPH"/>
    <property type="match status" value="1"/>
</dbReference>
<dbReference type="Pfam" id="PF07697">
    <property type="entry name" value="7TMR-HDED"/>
    <property type="match status" value="1"/>
</dbReference>
<dbReference type="RefSeq" id="WP_154327899.1">
    <property type="nucleotide sequence ID" value="NZ_CP045696.1"/>
</dbReference>
<dbReference type="Gene3D" id="1.10.3210.10">
    <property type="entry name" value="Hypothetical protein af1432"/>
    <property type="match status" value="1"/>
</dbReference>
<feature type="transmembrane region" description="Helical" evidence="1">
    <location>
        <begin position="421"/>
        <end position="438"/>
    </location>
</feature>
<feature type="domain" description="HD" evidence="2">
    <location>
        <begin position="471"/>
        <end position="614"/>
    </location>
</feature>
<dbReference type="Pfam" id="PF07698">
    <property type="entry name" value="7TM-7TMR_HD"/>
    <property type="match status" value="1"/>
</dbReference>
<feature type="transmembrane region" description="Helical" evidence="1">
    <location>
        <begin position="313"/>
        <end position="330"/>
    </location>
</feature>
<dbReference type="Proteomes" id="UP000483362">
    <property type="component" value="Unassembled WGS sequence"/>
</dbReference>
<protein>
    <submittedName>
        <fullName evidence="3">HDIG domain-containing protein</fullName>
    </submittedName>
</protein>